<comment type="caution">
    <text evidence="1">The sequence shown here is derived from an EMBL/GenBank/DDBJ whole genome shotgun (WGS) entry which is preliminary data.</text>
</comment>
<sequence>MSCSSISITPTEDQRSISVVGDNATLLKIQKKVHNRQKVLPRFEHTVTAHHHQLYQHSVVFLQPILICVFLNSVLNCGPQCHNLLGGCLAPLPMCLANLCNDIEVGASMGEELKSDLMSLQAEFSVIEIT</sequence>
<dbReference type="EMBL" id="BPLR01011383">
    <property type="protein sequence ID" value="GIY46180.1"/>
    <property type="molecule type" value="Genomic_DNA"/>
</dbReference>
<accession>A0AAV4TJ83</accession>
<dbReference type="AlphaFoldDB" id="A0AAV4TJ83"/>
<organism evidence="1 2">
    <name type="scientific">Caerostris extrusa</name>
    <name type="common">Bark spider</name>
    <name type="synonym">Caerostris bankana</name>
    <dbReference type="NCBI Taxonomy" id="172846"/>
    <lineage>
        <taxon>Eukaryota</taxon>
        <taxon>Metazoa</taxon>
        <taxon>Ecdysozoa</taxon>
        <taxon>Arthropoda</taxon>
        <taxon>Chelicerata</taxon>
        <taxon>Arachnida</taxon>
        <taxon>Araneae</taxon>
        <taxon>Araneomorphae</taxon>
        <taxon>Entelegynae</taxon>
        <taxon>Araneoidea</taxon>
        <taxon>Araneidae</taxon>
        <taxon>Caerostris</taxon>
    </lineage>
</organism>
<dbReference type="Proteomes" id="UP001054945">
    <property type="component" value="Unassembled WGS sequence"/>
</dbReference>
<evidence type="ECO:0000313" key="2">
    <source>
        <dbReference type="Proteomes" id="UP001054945"/>
    </source>
</evidence>
<evidence type="ECO:0000313" key="1">
    <source>
        <dbReference type="EMBL" id="GIY46180.1"/>
    </source>
</evidence>
<name>A0AAV4TJ83_CAEEX</name>
<protein>
    <submittedName>
        <fullName evidence="1">Uncharacterized protein</fullName>
    </submittedName>
</protein>
<reference evidence="1 2" key="1">
    <citation type="submission" date="2021-06" db="EMBL/GenBank/DDBJ databases">
        <title>Caerostris extrusa draft genome.</title>
        <authorList>
            <person name="Kono N."/>
            <person name="Arakawa K."/>
        </authorList>
    </citation>
    <scope>NUCLEOTIDE SEQUENCE [LARGE SCALE GENOMIC DNA]</scope>
</reference>
<keyword evidence="2" id="KW-1185">Reference proteome</keyword>
<gene>
    <name evidence="1" type="ORF">CEXT_159761</name>
</gene>
<proteinExistence type="predicted"/>